<dbReference type="GO" id="GO:0008706">
    <property type="term" value="F:6-phospho-beta-glucosidase activity"/>
    <property type="evidence" value="ECO:0007669"/>
    <property type="project" value="UniProtKB-EC"/>
</dbReference>
<dbReference type="PROSITE" id="PS00572">
    <property type="entry name" value="GLYCOSYL_HYDROL_F1_1"/>
    <property type="match status" value="1"/>
</dbReference>
<dbReference type="InterPro" id="IPR018120">
    <property type="entry name" value="Glyco_hydro_1_AS"/>
</dbReference>
<feature type="active site" description="Nucleophile" evidence="4">
    <location>
        <position position="362"/>
    </location>
</feature>
<reference evidence="7" key="2">
    <citation type="submission" date="2021-04" db="EMBL/GenBank/DDBJ databases">
        <authorList>
            <person name="Gilroy R."/>
        </authorList>
    </citation>
    <scope>NUCLEOTIDE SEQUENCE</scope>
    <source>
        <strain evidence="7">CHK187-11901</strain>
    </source>
</reference>
<dbReference type="PROSITE" id="PS00653">
    <property type="entry name" value="GLYCOSYL_HYDROL_F1_2"/>
    <property type="match status" value="1"/>
</dbReference>
<dbReference type="SUPFAM" id="SSF51445">
    <property type="entry name" value="(Trans)glycosidases"/>
    <property type="match status" value="1"/>
</dbReference>
<gene>
    <name evidence="7" type="primary">ascB</name>
    <name evidence="7" type="ORF">H9702_08605</name>
</gene>
<evidence type="ECO:0000256" key="3">
    <source>
        <dbReference type="ARBA" id="ARBA00023295"/>
    </source>
</evidence>
<evidence type="ECO:0000256" key="2">
    <source>
        <dbReference type="ARBA" id="ARBA00022801"/>
    </source>
</evidence>
<evidence type="ECO:0000313" key="8">
    <source>
        <dbReference type="Proteomes" id="UP000823896"/>
    </source>
</evidence>
<evidence type="ECO:0000313" key="7">
    <source>
        <dbReference type="EMBL" id="HJC37169.1"/>
    </source>
</evidence>
<keyword evidence="2 6" id="KW-0378">Hydrolase</keyword>
<name>A0A9D2SWP3_9FIRM</name>
<dbReference type="GO" id="GO:0005829">
    <property type="term" value="C:cytosol"/>
    <property type="evidence" value="ECO:0007669"/>
    <property type="project" value="TreeGrafter"/>
</dbReference>
<protein>
    <submittedName>
        <fullName evidence="7">6-phospho-beta-glucosidase</fullName>
        <ecNumber evidence="7">3.2.1.86</ecNumber>
    </submittedName>
</protein>
<organism evidence="7 8">
    <name type="scientific">Candidatus Merdibacter merdavium</name>
    <dbReference type="NCBI Taxonomy" id="2838692"/>
    <lineage>
        <taxon>Bacteria</taxon>
        <taxon>Bacillati</taxon>
        <taxon>Bacillota</taxon>
        <taxon>Erysipelotrichia</taxon>
        <taxon>Erysipelotrichales</taxon>
        <taxon>Erysipelotrichaceae</taxon>
        <taxon>Merdibacter</taxon>
    </lineage>
</organism>
<dbReference type="EMBL" id="DWWM01000055">
    <property type="protein sequence ID" value="HJC37169.1"/>
    <property type="molecule type" value="Genomic_DNA"/>
</dbReference>
<dbReference type="NCBIfam" id="NF007356">
    <property type="entry name" value="PRK09852.1"/>
    <property type="match status" value="1"/>
</dbReference>
<dbReference type="PRINTS" id="PR00131">
    <property type="entry name" value="GLHYDRLASE1"/>
</dbReference>
<dbReference type="InterPro" id="IPR033132">
    <property type="entry name" value="GH_1_N_CS"/>
</dbReference>
<comment type="caution">
    <text evidence="7">The sequence shown here is derived from an EMBL/GenBank/DDBJ whole genome shotgun (WGS) entry which is preliminary data.</text>
</comment>
<dbReference type="FunFam" id="3.20.20.80:FF:000004">
    <property type="entry name" value="Beta-glucosidase 6-phospho-beta-glucosidase"/>
    <property type="match status" value="1"/>
</dbReference>
<dbReference type="InterPro" id="IPR001360">
    <property type="entry name" value="Glyco_hydro_1"/>
</dbReference>
<dbReference type="AlphaFoldDB" id="A0A9D2SWP3"/>
<dbReference type="Pfam" id="PF00232">
    <property type="entry name" value="Glyco_hydro_1"/>
    <property type="match status" value="1"/>
</dbReference>
<evidence type="ECO:0000256" key="6">
    <source>
        <dbReference type="RuleBase" id="RU004468"/>
    </source>
</evidence>
<sequence>MTFPVDFLWGGAVAANQCEGAYDEDGKGWSTQDLAPKGIVGPITDHPTEDNLKLQGIDFYHRYKEDIALFAEMGFRVFRFSIAWSRIFPNGDEEVPNEAGLAFYDDLIDECRRHGMEPLVTLSHYETPYHLAKAYDGWCSRKLITFFQRYCKCVMERYKGKVHYWLTFNEINSILHNPYLSGGILTPKEKLSKSALYQAIHHELVASALVTKMAHEIDPDNKVGCMVIGIPSYPLTPNPDDVIANMEQDRHNLYFTDVQARGAYPKYLNRYFKENGIQIQMEEGDEEILKNSVDFISFSYYMSTCGCADPNAHPQTAGNIIPGVANPYLRSSQWGWQIDPKGLRYLLNQFYDRYQKPLFIVENGLGARDELIEKDGVLTVEDDYRIEYMREHLLQVEEAIEDGVEVMGYTSWGCIDLVSASTAQMSKRYGFIYVDRNDDGSGSMARYRKKSFYWYRDVIASNGASLK</sequence>
<dbReference type="Gene3D" id="3.20.20.80">
    <property type="entry name" value="Glycosidases"/>
    <property type="match status" value="1"/>
</dbReference>
<evidence type="ECO:0000256" key="5">
    <source>
        <dbReference type="RuleBase" id="RU003690"/>
    </source>
</evidence>
<keyword evidence="3 6" id="KW-0326">Glycosidase</keyword>
<dbReference type="PANTHER" id="PTHR10353">
    <property type="entry name" value="GLYCOSYL HYDROLASE"/>
    <property type="match status" value="1"/>
</dbReference>
<dbReference type="NCBIfam" id="NF007158">
    <property type="entry name" value="PRK09593.1"/>
    <property type="match status" value="1"/>
</dbReference>
<reference evidence="7" key="1">
    <citation type="journal article" date="2021" name="PeerJ">
        <title>Extensive microbial diversity within the chicken gut microbiome revealed by metagenomics and culture.</title>
        <authorList>
            <person name="Gilroy R."/>
            <person name="Ravi A."/>
            <person name="Getino M."/>
            <person name="Pursley I."/>
            <person name="Horton D.L."/>
            <person name="Alikhan N.F."/>
            <person name="Baker D."/>
            <person name="Gharbi K."/>
            <person name="Hall N."/>
            <person name="Watson M."/>
            <person name="Adriaenssens E.M."/>
            <person name="Foster-Nyarko E."/>
            <person name="Jarju S."/>
            <person name="Secka A."/>
            <person name="Antonio M."/>
            <person name="Oren A."/>
            <person name="Chaudhuri R.R."/>
            <person name="La Ragione R."/>
            <person name="Hildebrand F."/>
            <person name="Pallen M.J."/>
        </authorList>
    </citation>
    <scope>NUCLEOTIDE SEQUENCE</scope>
    <source>
        <strain evidence="7">CHK187-11901</strain>
    </source>
</reference>
<evidence type="ECO:0000256" key="1">
    <source>
        <dbReference type="ARBA" id="ARBA00010838"/>
    </source>
</evidence>
<comment type="similarity">
    <text evidence="1 5">Belongs to the glycosyl hydrolase 1 family.</text>
</comment>
<dbReference type="InterPro" id="IPR017853">
    <property type="entry name" value="GH"/>
</dbReference>
<dbReference type="PANTHER" id="PTHR10353:SF122">
    <property type="entry name" value="6-PHOSPHO-BETA-GLUCOSIDASE ASCB-RELATED"/>
    <property type="match status" value="1"/>
</dbReference>
<dbReference type="Proteomes" id="UP000823896">
    <property type="component" value="Unassembled WGS sequence"/>
</dbReference>
<dbReference type="EC" id="3.2.1.86" evidence="7"/>
<accession>A0A9D2SWP3</accession>
<proteinExistence type="inferred from homology"/>
<evidence type="ECO:0000256" key="4">
    <source>
        <dbReference type="PROSITE-ProRule" id="PRU10055"/>
    </source>
</evidence>
<dbReference type="GO" id="GO:0016052">
    <property type="term" value="P:carbohydrate catabolic process"/>
    <property type="evidence" value="ECO:0007669"/>
    <property type="project" value="TreeGrafter"/>
</dbReference>